<dbReference type="VEuPathDB" id="TriTrypDB:BCY84_00287"/>
<dbReference type="EMBL" id="PRFA01000086">
    <property type="protein sequence ID" value="PWU87703.1"/>
    <property type="molecule type" value="Genomic_DNA"/>
</dbReference>
<sequence>MAMMVTGRVLLVCALCVLWCGAGGRCDEVGVRAPAGGAGSGGETSLASKQLENSPQDTQGLKGGVPGVKENVPPAPSAPTDEEDDEEDSEESEDEETEAEGESIEGQSGKRGTTVPDSDSREKNLSGSDQEKDQLIISARGNSPSNSQLSNANPTQAEFEKRDSGKNTPAVENPLTPVNGESILPAERNLPSPPEGVDSRKHDGEDTTSEGEKKNVPSPQTAATPQSHRGEGSGETGEDKKATTVTANTTDTTNTQNSDGSTAAAAAVQPEDGMESNPAKNDLSPPSTEDAAQLSTAPDTEGASNSEENTNSQSGGNPNVTIATATQRNDTTTPGDSDGSTAVSHATSPLLLLLLLVAYAAAAAVVAA</sequence>
<feature type="transmembrane region" description="Helical" evidence="2">
    <location>
        <begin position="350"/>
        <end position="367"/>
    </location>
</feature>
<organism evidence="4 5">
    <name type="scientific">Trypanosoma cruzi</name>
    <dbReference type="NCBI Taxonomy" id="5693"/>
    <lineage>
        <taxon>Eukaryota</taxon>
        <taxon>Discoba</taxon>
        <taxon>Euglenozoa</taxon>
        <taxon>Kinetoplastea</taxon>
        <taxon>Metakinetoplastina</taxon>
        <taxon>Trypanosomatida</taxon>
        <taxon>Trypanosomatidae</taxon>
        <taxon>Trypanosoma</taxon>
        <taxon>Schizotrypanum</taxon>
    </lineage>
</organism>
<dbReference type="Proteomes" id="UP000246121">
    <property type="component" value="Unassembled WGS sequence"/>
</dbReference>
<gene>
    <name evidence="4" type="ORF">C4B63_86g61</name>
</gene>
<evidence type="ECO:0000256" key="2">
    <source>
        <dbReference type="SAM" id="Phobius"/>
    </source>
</evidence>
<feature type="compositionally biased region" description="Polar residues" evidence="1">
    <location>
        <begin position="293"/>
        <end position="329"/>
    </location>
</feature>
<evidence type="ECO:0000313" key="4">
    <source>
        <dbReference type="EMBL" id="PWU87703.1"/>
    </source>
</evidence>
<dbReference type="VEuPathDB" id="TriTrypDB:TcCLB.508365.160"/>
<comment type="caution">
    <text evidence="4">The sequence shown here is derived from an EMBL/GenBank/DDBJ whole genome shotgun (WGS) entry which is preliminary data.</text>
</comment>
<feature type="compositionally biased region" description="Acidic residues" evidence="1">
    <location>
        <begin position="80"/>
        <end position="103"/>
    </location>
</feature>
<proteinExistence type="predicted"/>
<feature type="compositionally biased region" description="Basic and acidic residues" evidence="1">
    <location>
        <begin position="197"/>
        <end position="215"/>
    </location>
</feature>
<keyword evidence="2" id="KW-1133">Transmembrane helix</keyword>
<dbReference type="AlphaFoldDB" id="A0A2V2UZR0"/>
<feature type="compositionally biased region" description="Low complexity" evidence="1">
    <location>
        <begin position="330"/>
        <end position="341"/>
    </location>
</feature>
<reference evidence="4 5" key="1">
    <citation type="journal article" date="2018" name="Microb. Genom.">
        <title>Expanding an expanded genome: long-read sequencing of Trypanosoma cruzi.</title>
        <authorList>
            <person name="Berna L."/>
            <person name="Rodriguez M."/>
            <person name="Chiribao M.L."/>
            <person name="Parodi-Talice A."/>
            <person name="Pita S."/>
            <person name="Rijo G."/>
            <person name="Alvarez-Valin F."/>
            <person name="Robello C."/>
        </authorList>
    </citation>
    <scope>NUCLEOTIDE SEQUENCE [LARGE SCALE GENOMIC DNA]</scope>
    <source>
        <strain evidence="4 5">Dm28c</strain>
    </source>
</reference>
<dbReference type="VEuPathDB" id="TriTrypDB:TcG_09293"/>
<feature type="compositionally biased region" description="Polar residues" evidence="1">
    <location>
        <begin position="217"/>
        <end position="227"/>
    </location>
</feature>
<dbReference type="VEuPathDB" id="TriTrypDB:C3747_77g191"/>
<evidence type="ECO:0000313" key="5">
    <source>
        <dbReference type="Proteomes" id="UP000246121"/>
    </source>
</evidence>
<feature type="compositionally biased region" description="Basic and acidic residues" evidence="1">
    <location>
        <begin position="118"/>
        <end position="134"/>
    </location>
</feature>
<dbReference type="VEuPathDB" id="TriTrypDB:TCDM_10557"/>
<dbReference type="VEuPathDB" id="TriTrypDB:TCSYLVIO_005694"/>
<dbReference type="VEuPathDB" id="TriTrypDB:TcCLB.506409.30"/>
<feature type="compositionally biased region" description="Polar residues" evidence="1">
    <location>
        <begin position="43"/>
        <end position="59"/>
    </location>
</feature>
<dbReference type="VEuPathDB" id="TriTrypDB:TcBrA4_0174230"/>
<keyword evidence="3" id="KW-0732">Signal</keyword>
<accession>A0A2V2UZR0</accession>
<dbReference type="VEuPathDB" id="TriTrypDB:ECC02_009629"/>
<protein>
    <submittedName>
        <fullName evidence="4">Mucin-associated surface protein (MASP)</fullName>
    </submittedName>
</protein>
<keyword evidence="2" id="KW-0472">Membrane</keyword>
<feature type="chain" id="PRO_5015836383" evidence="3">
    <location>
        <begin position="27"/>
        <end position="368"/>
    </location>
</feature>
<dbReference type="VEuPathDB" id="TriTrypDB:C4B63_86g61"/>
<evidence type="ECO:0000256" key="3">
    <source>
        <dbReference type="SAM" id="SignalP"/>
    </source>
</evidence>
<feature type="region of interest" description="Disordered" evidence="1">
    <location>
        <begin position="35"/>
        <end position="343"/>
    </location>
</feature>
<name>A0A2V2UZR0_TRYCR</name>
<feature type="compositionally biased region" description="Basic and acidic residues" evidence="1">
    <location>
        <begin position="228"/>
        <end position="242"/>
    </location>
</feature>
<feature type="compositionally biased region" description="Low complexity" evidence="1">
    <location>
        <begin position="243"/>
        <end position="255"/>
    </location>
</feature>
<dbReference type="VEuPathDB" id="TriTrypDB:Tc_MARK_9078"/>
<feature type="compositionally biased region" description="Polar residues" evidence="1">
    <location>
        <begin position="140"/>
        <end position="156"/>
    </location>
</feature>
<dbReference type="VEuPathDB" id="TriTrypDB:TcCL_NonESM08449"/>
<keyword evidence="2" id="KW-0812">Transmembrane</keyword>
<feature type="signal peptide" evidence="3">
    <location>
        <begin position="1"/>
        <end position="26"/>
    </location>
</feature>
<evidence type="ECO:0000256" key="1">
    <source>
        <dbReference type="SAM" id="MobiDB-lite"/>
    </source>
</evidence>